<reference evidence="1 2" key="1">
    <citation type="submission" date="2019-03" db="EMBL/GenBank/DDBJ databases">
        <title>Single cell metagenomics reveals metabolic interactions within the superorganism composed of flagellate Streblomastix strix and complex community of Bacteroidetes bacteria on its surface.</title>
        <authorList>
            <person name="Treitli S.C."/>
            <person name="Kolisko M."/>
            <person name="Husnik F."/>
            <person name="Keeling P."/>
            <person name="Hampl V."/>
        </authorList>
    </citation>
    <scope>NUCLEOTIDE SEQUENCE [LARGE SCALE GENOMIC DNA]</scope>
    <source>
        <strain evidence="1">ST1C</strain>
    </source>
</reference>
<accession>A0A5J4W759</accession>
<proteinExistence type="predicted"/>
<sequence length="14" mass="1560">MVSCYRPQTSIDCG</sequence>
<dbReference type="EMBL" id="SNRW01003115">
    <property type="protein sequence ID" value="KAA6390761.1"/>
    <property type="molecule type" value="Genomic_DNA"/>
</dbReference>
<feature type="non-terminal residue" evidence="1">
    <location>
        <position position="14"/>
    </location>
</feature>
<dbReference type="Proteomes" id="UP000324800">
    <property type="component" value="Unassembled WGS sequence"/>
</dbReference>
<gene>
    <name evidence="1" type="ORF">EZS28_013710</name>
</gene>
<evidence type="ECO:0000313" key="1">
    <source>
        <dbReference type="EMBL" id="KAA6390761.1"/>
    </source>
</evidence>
<protein>
    <submittedName>
        <fullName evidence="1">Uncharacterized protein</fullName>
    </submittedName>
</protein>
<organism evidence="1 2">
    <name type="scientific">Streblomastix strix</name>
    <dbReference type="NCBI Taxonomy" id="222440"/>
    <lineage>
        <taxon>Eukaryota</taxon>
        <taxon>Metamonada</taxon>
        <taxon>Preaxostyla</taxon>
        <taxon>Oxymonadida</taxon>
        <taxon>Streblomastigidae</taxon>
        <taxon>Streblomastix</taxon>
    </lineage>
</organism>
<comment type="caution">
    <text evidence="1">The sequence shown here is derived from an EMBL/GenBank/DDBJ whole genome shotgun (WGS) entry which is preliminary data.</text>
</comment>
<evidence type="ECO:0000313" key="2">
    <source>
        <dbReference type="Proteomes" id="UP000324800"/>
    </source>
</evidence>
<name>A0A5J4W759_9EUKA</name>